<proteinExistence type="predicted"/>
<evidence type="ECO:0000313" key="1">
    <source>
        <dbReference type="EMBL" id="EJK69442.1"/>
    </source>
</evidence>
<dbReference type="AlphaFoldDB" id="K0TFY5"/>
<sequence length="202" mass="22684">MQRLRRERETLRNDLMEVLQFLVIPTQCYHLKLEAILEEGCHLPSRPPCGNSCSFCLAGGQPKFSGVFKRDSLIHILRSKVLINGAANIDAVYKALNSKECRSDLYGKSQHQYPAGTVQALVLQLVASNILEVSLEKPSLCGTNDLERKHLLLNFGFQKDDVTRGTHCRFAHDVDANWKSISSQPSLSILGPNSQPRRRLTE</sequence>
<gene>
    <name evidence="1" type="ORF">THAOC_09303</name>
</gene>
<dbReference type="Proteomes" id="UP000266841">
    <property type="component" value="Unassembled WGS sequence"/>
</dbReference>
<evidence type="ECO:0000313" key="2">
    <source>
        <dbReference type="Proteomes" id="UP000266841"/>
    </source>
</evidence>
<name>K0TFY5_THAOC</name>
<reference evidence="1 2" key="1">
    <citation type="journal article" date="2012" name="Genome Biol.">
        <title>Genome and low-iron response of an oceanic diatom adapted to chronic iron limitation.</title>
        <authorList>
            <person name="Lommer M."/>
            <person name="Specht M."/>
            <person name="Roy A.S."/>
            <person name="Kraemer L."/>
            <person name="Andreson R."/>
            <person name="Gutowska M.A."/>
            <person name="Wolf J."/>
            <person name="Bergner S.V."/>
            <person name="Schilhabel M.B."/>
            <person name="Klostermeier U.C."/>
            <person name="Beiko R.G."/>
            <person name="Rosenstiel P."/>
            <person name="Hippler M."/>
            <person name="Laroche J."/>
        </authorList>
    </citation>
    <scope>NUCLEOTIDE SEQUENCE [LARGE SCALE GENOMIC DNA]</scope>
    <source>
        <strain evidence="1 2">CCMP1005</strain>
    </source>
</reference>
<keyword evidence="2" id="KW-1185">Reference proteome</keyword>
<comment type="caution">
    <text evidence="1">The sequence shown here is derived from an EMBL/GenBank/DDBJ whole genome shotgun (WGS) entry which is preliminary data.</text>
</comment>
<dbReference type="EMBL" id="AGNL01010068">
    <property type="protein sequence ID" value="EJK69442.1"/>
    <property type="molecule type" value="Genomic_DNA"/>
</dbReference>
<organism evidence="1 2">
    <name type="scientific">Thalassiosira oceanica</name>
    <name type="common">Marine diatom</name>
    <dbReference type="NCBI Taxonomy" id="159749"/>
    <lineage>
        <taxon>Eukaryota</taxon>
        <taxon>Sar</taxon>
        <taxon>Stramenopiles</taxon>
        <taxon>Ochrophyta</taxon>
        <taxon>Bacillariophyta</taxon>
        <taxon>Coscinodiscophyceae</taxon>
        <taxon>Thalassiosirophycidae</taxon>
        <taxon>Thalassiosirales</taxon>
        <taxon>Thalassiosiraceae</taxon>
        <taxon>Thalassiosira</taxon>
    </lineage>
</organism>
<protein>
    <submittedName>
        <fullName evidence="1">Uncharacterized protein</fullName>
    </submittedName>
</protein>
<accession>K0TFY5</accession>